<reference evidence="10" key="1">
    <citation type="submission" date="2021-02" db="EMBL/GenBank/DDBJ databases">
        <authorList>
            <person name="Dougan E. K."/>
            <person name="Rhodes N."/>
            <person name="Thang M."/>
            <person name="Chan C."/>
        </authorList>
    </citation>
    <scope>NUCLEOTIDE SEQUENCE</scope>
</reference>
<evidence type="ECO:0000256" key="7">
    <source>
        <dbReference type="SAM" id="MobiDB-lite"/>
    </source>
</evidence>
<comment type="catalytic activity">
    <reaction evidence="1">
        <text>Thiol-dependent hydrolysis of ester, thioester, amide, peptide and isopeptide bonds formed by the C-terminal Gly of ubiquitin (a 76-residue protein attached to proteins as an intracellular targeting signal).</text>
        <dbReference type="EC" id="3.4.19.12"/>
    </reaction>
</comment>
<evidence type="ECO:0000256" key="3">
    <source>
        <dbReference type="ARBA" id="ARBA00022670"/>
    </source>
</evidence>
<keyword evidence="3" id="KW-0645">Protease</keyword>
<dbReference type="InterPro" id="IPR022099">
    <property type="entry name" value="DUF3638"/>
</dbReference>
<dbReference type="Pfam" id="PF12340">
    <property type="entry name" value="DUF3638"/>
    <property type="match status" value="1"/>
</dbReference>
<evidence type="ECO:0000256" key="2">
    <source>
        <dbReference type="ARBA" id="ARBA00012759"/>
    </source>
</evidence>
<dbReference type="GO" id="GO:0006508">
    <property type="term" value="P:proteolysis"/>
    <property type="evidence" value="ECO:0007669"/>
    <property type="project" value="UniProtKB-KW"/>
</dbReference>
<dbReference type="EC" id="3.4.19.12" evidence="2"/>
<evidence type="ECO:0000256" key="5">
    <source>
        <dbReference type="ARBA" id="ARBA00022801"/>
    </source>
</evidence>
<dbReference type="InterPro" id="IPR051346">
    <property type="entry name" value="OTU_Deubiquitinase"/>
</dbReference>
<dbReference type="Pfam" id="PF12359">
    <property type="entry name" value="DUF3645"/>
    <property type="match status" value="1"/>
</dbReference>
<keyword evidence="4" id="KW-0833">Ubl conjugation pathway</keyword>
<evidence type="ECO:0000256" key="6">
    <source>
        <dbReference type="ARBA" id="ARBA00022807"/>
    </source>
</evidence>
<dbReference type="EMBL" id="CAJNNW010037699">
    <property type="protein sequence ID" value="CAE8743998.1"/>
    <property type="molecule type" value="Genomic_DNA"/>
</dbReference>
<sequence>MPRRKKRSKVQLPEVPPFPLESASCGATTMGREMLQELRDSWVAHHRSEASELEVTEEALDGTLWERKLGLVAQQRQQMEDYLARALGTFPEGAGTRRAAAFRVRLLANKAPRAGITDIVRMAWRQDLIQVFNPFLSDTARHSVHEAVLTFLQLCVLEDKFKRIRAYAVGAVTPLLLQELLVTRQWEVRGHPQWLVIEVEGRLQIRPTQYIVAMKLIEDPGAVVQLNMGEGKTRVIVPMLVLHWADRQRLLRVTALTALLGEMFEFMQLNLCGGVLGRKVFLMPFHRDVNLDLDYVRAMHSSIDHCRRAGGVLLVAVEHRLSSQLKWHELRMKGEAALCSALSDLFAVPARELLDESDEVLRHKYQLIYAVGSHVPLPDGTDRWLSAEALLRVLRSARVLQVLNSDVAERKLSPERPEAFSRLRLLGGPKMEAACAQLYEVLAQELLETPPYELAWLSCYLSNASIRRFLTKPEASEADLPLLAPERRSVLLALRGFLACGVLRHCLEKRHRVDYGVRRSCGGKRLAIPFRASDTPSERSEFGHPDCAIVLTLLSYYYDGLSRSELKAAFRKLLECGQSAQEDLYDAWFALSSETMADEARVTVDNVSKVDLSNELQFDVLYQHFHLNFETIGFWLKHYVLPVETSQFPHKLVANAWHLADNHDGLVHGFSGTNDNHRALPLQVSQKDVPALQGTNGKMLGLIMENPEFFVLPGHGPVRWQGVLEFVAERKVDVLIDCGALTAGASNLQ</sequence>
<dbReference type="PANTHER" id="PTHR13367">
    <property type="entry name" value="UBIQUITIN THIOESTERASE"/>
    <property type="match status" value="1"/>
</dbReference>
<dbReference type="AlphaFoldDB" id="A0A813M1I8"/>
<dbReference type="GO" id="GO:0004843">
    <property type="term" value="F:cysteine-type deubiquitinase activity"/>
    <property type="evidence" value="ECO:0007669"/>
    <property type="project" value="UniProtKB-EC"/>
</dbReference>
<keyword evidence="6" id="KW-0788">Thiol protease</keyword>
<evidence type="ECO:0000256" key="4">
    <source>
        <dbReference type="ARBA" id="ARBA00022786"/>
    </source>
</evidence>
<keyword evidence="5" id="KW-0378">Hydrolase</keyword>
<evidence type="ECO:0000313" key="11">
    <source>
        <dbReference type="Proteomes" id="UP000626109"/>
    </source>
</evidence>
<name>A0A813M1I8_POLGL</name>
<feature type="non-terminal residue" evidence="10">
    <location>
        <position position="749"/>
    </location>
</feature>
<gene>
    <name evidence="10" type="ORF">PGLA2088_LOCUS51678</name>
</gene>
<evidence type="ECO:0000256" key="1">
    <source>
        <dbReference type="ARBA" id="ARBA00000707"/>
    </source>
</evidence>
<evidence type="ECO:0000259" key="9">
    <source>
        <dbReference type="Pfam" id="PF12359"/>
    </source>
</evidence>
<feature type="region of interest" description="Disordered" evidence="7">
    <location>
        <begin position="1"/>
        <end position="25"/>
    </location>
</feature>
<evidence type="ECO:0000313" key="10">
    <source>
        <dbReference type="EMBL" id="CAE8743998.1"/>
    </source>
</evidence>
<accession>A0A813M1I8</accession>
<proteinExistence type="predicted"/>
<protein>
    <recommendedName>
        <fullName evidence="2">ubiquitinyl hydrolase 1</fullName>
        <ecNumber evidence="2">3.4.19.12</ecNumber>
    </recommendedName>
</protein>
<comment type="caution">
    <text evidence="10">The sequence shown here is derived from an EMBL/GenBank/DDBJ whole genome shotgun (WGS) entry which is preliminary data.</text>
</comment>
<feature type="domain" description="DUF3645" evidence="9">
    <location>
        <begin position="519"/>
        <end position="552"/>
    </location>
</feature>
<dbReference type="Proteomes" id="UP000626109">
    <property type="component" value="Unassembled WGS sequence"/>
</dbReference>
<evidence type="ECO:0000259" key="8">
    <source>
        <dbReference type="Pfam" id="PF12340"/>
    </source>
</evidence>
<feature type="domain" description="DUF3638" evidence="8">
    <location>
        <begin position="184"/>
        <end position="396"/>
    </location>
</feature>
<dbReference type="InterPro" id="IPR022105">
    <property type="entry name" value="DUF3645"/>
</dbReference>
<organism evidence="10 11">
    <name type="scientific">Polarella glacialis</name>
    <name type="common">Dinoflagellate</name>
    <dbReference type="NCBI Taxonomy" id="89957"/>
    <lineage>
        <taxon>Eukaryota</taxon>
        <taxon>Sar</taxon>
        <taxon>Alveolata</taxon>
        <taxon>Dinophyceae</taxon>
        <taxon>Suessiales</taxon>
        <taxon>Suessiaceae</taxon>
        <taxon>Polarella</taxon>
    </lineage>
</organism>
<dbReference type="PANTHER" id="PTHR13367:SF33">
    <property type="entry name" value="P-LOOP CONTAINING NUCLEOSIDE TRIPHOSPHATE HYDROLASE PROTEIN"/>
    <property type="match status" value="1"/>
</dbReference>